<dbReference type="GO" id="GO:0046872">
    <property type="term" value="F:metal ion binding"/>
    <property type="evidence" value="ECO:0007669"/>
    <property type="project" value="UniProtKB-KW"/>
</dbReference>
<dbReference type="InterPro" id="IPR040087">
    <property type="entry name" value="MJ0021-like"/>
</dbReference>
<dbReference type="PANTHER" id="PTHR43288">
    <property type="entry name" value="BIOTIN SYNTHASE-RELATED PROTEIN, RADICAL SAM SUPERFAMILY"/>
    <property type="match status" value="1"/>
</dbReference>
<keyword evidence="4" id="KW-0408">Iron</keyword>
<dbReference type="GO" id="GO:0003824">
    <property type="term" value="F:catalytic activity"/>
    <property type="evidence" value="ECO:0007669"/>
    <property type="project" value="InterPro"/>
</dbReference>
<keyword evidence="2" id="KW-0949">S-adenosyl-L-methionine</keyword>
<dbReference type="EMBL" id="CP001661">
    <property type="protein sequence ID" value="ACT17087.1"/>
    <property type="molecule type" value="Genomic_DNA"/>
</dbReference>
<dbReference type="InterPro" id="IPR058240">
    <property type="entry name" value="rSAM_sf"/>
</dbReference>
<evidence type="ECO:0000256" key="4">
    <source>
        <dbReference type="ARBA" id="ARBA00023004"/>
    </source>
</evidence>
<dbReference type="OrthoDB" id="9810775at2"/>
<dbReference type="HOGENOM" id="CLU_574571_0_0_7"/>
<evidence type="ECO:0000256" key="5">
    <source>
        <dbReference type="ARBA" id="ARBA00023014"/>
    </source>
</evidence>
<gene>
    <name evidence="7" type="ordered locus">GM21_1025</name>
</gene>
<keyword evidence="5" id="KW-0411">Iron-sulfur</keyword>
<dbReference type="SUPFAM" id="SSF102114">
    <property type="entry name" value="Radical SAM enzymes"/>
    <property type="match status" value="1"/>
</dbReference>
<sequence length="409" mass="45043">MSTIDERNAKIAGNRLEYGRHYDFLEFATAAQASAGSDERDELIAWLRLNDAEFGCCDTKVDSRRLSPGCRTCATGGWSCLFINGRCNVSCFYCPTSQDDTSHPQTNGIAFASPENYAEYVARFGFTGASISGGEPLLTLDRTLAYLDAVKRRCGDSVHLWMYTNGTLLTREIATELRSAGLDEIRFDIGATGYQLAKLQLAVGIIPTVTVEIPAVPEEEGLLREKLKEMAAVRVQHLNLHQMRLTPYNAQHLASRPYTFLHGESVTVLESELTALRLVRFALEEGIDLPVNYCSFPYKRRFQHAAARRRGIPFVRESGEEVTQAGYLRAVGAGSVQYFEAITLPGGIYNQPVVEIPLPTGGCIAVEKRPVSKPIPAAASLFAGITLETVFPAELLPFERITPGLADYF</sequence>
<feature type="domain" description="Radical SAM core" evidence="6">
    <location>
        <begin position="72"/>
        <end position="288"/>
    </location>
</feature>
<dbReference type="GO" id="GO:0051536">
    <property type="term" value="F:iron-sulfur cluster binding"/>
    <property type="evidence" value="ECO:0007669"/>
    <property type="project" value="UniProtKB-KW"/>
</dbReference>
<evidence type="ECO:0000256" key="3">
    <source>
        <dbReference type="ARBA" id="ARBA00022723"/>
    </source>
</evidence>
<organism evidence="7">
    <name type="scientific">Geobacter sp. (strain M21)</name>
    <dbReference type="NCBI Taxonomy" id="443144"/>
    <lineage>
        <taxon>Bacteria</taxon>
        <taxon>Pseudomonadati</taxon>
        <taxon>Thermodesulfobacteriota</taxon>
        <taxon>Desulfuromonadia</taxon>
        <taxon>Geobacterales</taxon>
        <taxon>Geobacteraceae</taxon>
        <taxon>Geobacter</taxon>
    </lineage>
</organism>
<dbReference type="eggNOG" id="COG2108">
    <property type="taxonomic scope" value="Bacteria"/>
</dbReference>
<dbReference type="CDD" id="cd01335">
    <property type="entry name" value="Radical_SAM"/>
    <property type="match status" value="1"/>
</dbReference>
<accession>C6E2E1</accession>
<dbReference type="Pfam" id="PF04055">
    <property type="entry name" value="Radical_SAM"/>
    <property type="match status" value="1"/>
</dbReference>
<keyword evidence="3" id="KW-0479">Metal-binding</keyword>
<reference evidence="7" key="1">
    <citation type="submission" date="2009-07" db="EMBL/GenBank/DDBJ databases">
        <title>Complete sequence of Geobacter sp. M21.</title>
        <authorList>
            <consortium name="US DOE Joint Genome Institute"/>
            <person name="Lucas S."/>
            <person name="Copeland A."/>
            <person name="Lapidus A."/>
            <person name="Glavina del Rio T."/>
            <person name="Dalin E."/>
            <person name="Tice H."/>
            <person name="Bruce D."/>
            <person name="Goodwin L."/>
            <person name="Pitluck S."/>
            <person name="Saunders E."/>
            <person name="Brettin T."/>
            <person name="Detter J.C."/>
            <person name="Han C."/>
            <person name="Larimer F."/>
            <person name="Land M."/>
            <person name="Hauser L."/>
            <person name="Kyrpides N."/>
            <person name="Ovchinnikova G."/>
            <person name="Lovley D."/>
        </authorList>
    </citation>
    <scope>NUCLEOTIDE SEQUENCE [LARGE SCALE GENOMIC DNA]</scope>
    <source>
        <strain evidence="7">M21</strain>
    </source>
</reference>
<comment type="cofactor">
    <cofactor evidence="1">
        <name>[4Fe-4S] cluster</name>
        <dbReference type="ChEBI" id="CHEBI:49883"/>
    </cofactor>
</comment>
<protein>
    <submittedName>
        <fullName evidence="7">Radical SAM domain protein</fullName>
    </submittedName>
</protein>
<name>C6E2E1_GEOSM</name>
<evidence type="ECO:0000256" key="2">
    <source>
        <dbReference type="ARBA" id="ARBA00022691"/>
    </source>
</evidence>
<dbReference type="Gene3D" id="3.20.20.70">
    <property type="entry name" value="Aldolase class I"/>
    <property type="match status" value="1"/>
</dbReference>
<dbReference type="SFLD" id="SFLDS00029">
    <property type="entry name" value="Radical_SAM"/>
    <property type="match status" value="1"/>
</dbReference>
<evidence type="ECO:0000259" key="6">
    <source>
        <dbReference type="PROSITE" id="PS51918"/>
    </source>
</evidence>
<dbReference type="SFLD" id="SFLDG01108">
    <property type="entry name" value="Uncharacterised_Radical_SAM_Su"/>
    <property type="match status" value="1"/>
</dbReference>
<evidence type="ECO:0000313" key="7">
    <source>
        <dbReference type="EMBL" id="ACT17087.1"/>
    </source>
</evidence>
<dbReference type="PROSITE" id="PS51918">
    <property type="entry name" value="RADICAL_SAM"/>
    <property type="match status" value="1"/>
</dbReference>
<dbReference type="InterPro" id="IPR007197">
    <property type="entry name" value="rSAM"/>
</dbReference>
<dbReference type="STRING" id="443144.GM21_1025"/>
<dbReference type="AlphaFoldDB" id="C6E2E1"/>
<proteinExistence type="predicted"/>
<dbReference type="PANTHER" id="PTHR43288:SF1">
    <property type="entry name" value="GLYCYL-RADICAL ENZYME ACTIVATING ENZYME MJ0021-RELATED"/>
    <property type="match status" value="1"/>
</dbReference>
<dbReference type="KEGG" id="gem:GM21_1025"/>
<dbReference type="InterPro" id="IPR013785">
    <property type="entry name" value="Aldolase_TIM"/>
</dbReference>
<evidence type="ECO:0000256" key="1">
    <source>
        <dbReference type="ARBA" id="ARBA00001966"/>
    </source>
</evidence>